<name>A0A412ZBX8_9FIRM</name>
<evidence type="ECO:0000313" key="1">
    <source>
        <dbReference type="EMBL" id="RGV77577.1"/>
    </source>
</evidence>
<dbReference type="GO" id="GO:0004519">
    <property type="term" value="F:endonuclease activity"/>
    <property type="evidence" value="ECO:0007669"/>
    <property type="project" value="UniProtKB-KW"/>
</dbReference>
<proteinExistence type="predicted"/>
<dbReference type="Gene3D" id="1.10.30.50">
    <property type="match status" value="1"/>
</dbReference>
<dbReference type="RefSeq" id="WP_118018133.1">
    <property type="nucleotide sequence ID" value="NZ_QRZM01000002.1"/>
</dbReference>
<keyword evidence="1" id="KW-0255">Endonuclease</keyword>
<dbReference type="EMBL" id="QRZM01000002">
    <property type="protein sequence ID" value="RGV77577.1"/>
    <property type="molecule type" value="Genomic_DNA"/>
</dbReference>
<dbReference type="Proteomes" id="UP000284543">
    <property type="component" value="Unassembled WGS sequence"/>
</dbReference>
<reference evidence="1 2" key="1">
    <citation type="submission" date="2018-08" db="EMBL/GenBank/DDBJ databases">
        <title>A genome reference for cultivated species of the human gut microbiota.</title>
        <authorList>
            <person name="Zou Y."/>
            <person name="Xue W."/>
            <person name="Luo G."/>
        </authorList>
    </citation>
    <scope>NUCLEOTIDE SEQUENCE [LARGE SCALE GENOMIC DNA]</scope>
    <source>
        <strain evidence="1 2">AF14-18</strain>
    </source>
</reference>
<keyword evidence="1" id="KW-0540">Nuclease</keyword>
<sequence length="127" mass="15253">MLKSCKYCGRIHDSQYDCGRKPPPQKKMTYIDRFRSSRKWREKREQIRQRDRSLCQICIRNLYGTDRQYNYENLSVHHAIPIETDCDKRLDDDNLLTTCGIHHEMCESGQIPYEVVKKIIDEQEEGR</sequence>
<accession>A0A412ZBX8</accession>
<evidence type="ECO:0000313" key="2">
    <source>
        <dbReference type="Proteomes" id="UP000284543"/>
    </source>
</evidence>
<comment type="caution">
    <text evidence="1">The sequence shown here is derived from an EMBL/GenBank/DDBJ whole genome shotgun (WGS) entry which is preliminary data.</text>
</comment>
<dbReference type="AlphaFoldDB" id="A0A412ZBX8"/>
<protein>
    <submittedName>
        <fullName evidence="1">HNH endonuclease</fullName>
    </submittedName>
</protein>
<keyword evidence="1" id="KW-0378">Hydrolase</keyword>
<organism evidence="1 2">
    <name type="scientific">Enterocloster bolteae</name>
    <dbReference type="NCBI Taxonomy" id="208479"/>
    <lineage>
        <taxon>Bacteria</taxon>
        <taxon>Bacillati</taxon>
        <taxon>Bacillota</taxon>
        <taxon>Clostridia</taxon>
        <taxon>Lachnospirales</taxon>
        <taxon>Lachnospiraceae</taxon>
        <taxon>Enterocloster</taxon>
    </lineage>
</organism>
<gene>
    <name evidence="1" type="ORF">DWW02_07910</name>
</gene>